<dbReference type="Proteomes" id="UP001566132">
    <property type="component" value="Unassembled WGS sequence"/>
</dbReference>
<organism evidence="1 2">
    <name type="scientific">Hypothenemus hampei</name>
    <name type="common">Coffee berry borer</name>
    <dbReference type="NCBI Taxonomy" id="57062"/>
    <lineage>
        <taxon>Eukaryota</taxon>
        <taxon>Metazoa</taxon>
        <taxon>Ecdysozoa</taxon>
        <taxon>Arthropoda</taxon>
        <taxon>Hexapoda</taxon>
        <taxon>Insecta</taxon>
        <taxon>Pterygota</taxon>
        <taxon>Neoptera</taxon>
        <taxon>Endopterygota</taxon>
        <taxon>Coleoptera</taxon>
        <taxon>Polyphaga</taxon>
        <taxon>Cucujiformia</taxon>
        <taxon>Curculionidae</taxon>
        <taxon>Scolytinae</taxon>
        <taxon>Hypothenemus</taxon>
    </lineage>
</organism>
<name>A0ABD1F9Y3_HYPHA</name>
<reference evidence="1 2" key="1">
    <citation type="submission" date="2024-05" db="EMBL/GenBank/DDBJ databases">
        <title>Genetic variation in Jamaican populations of the coffee berry borer (Hypothenemus hampei).</title>
        <authorList>
            <person name="Errbii M."/>
            <person name="Myrie A."/>
        </authorList>
    </citation>
    <scope>NUCLEOTIDE SEQUENCE [LARGE SCALE GENOMIC DNA]</scope>
    <source>
        <strain evidence="1">JA-Hopewell-2020-01-JO</strain>
        <tissue evidence="1">Whole body</tissue>
    </source>
</reference>
<dbReference type="AlphaFoldDB" id="A0ABD1F9Y3"/>
<proteinExistence type="predicted"/>
<gene>
    <name evidence="1" type="ORF">ABEB36_003662</name>
</gene>
<protein>
    <submittedName>
        <fullName evidence="1">Uncharacterized protein</fullName>
    </submittedName>
</protein>
<sequence>MLQYLYNNVTPAVLNFDRRNVPLPPGAVRTVWLLLAGEFKLKSRGSSAVSKSKQGFTKLSIFIERRKIRAKQRFVGGVTIFLFTKKGGYLQFILVPIVLWTQRGPQVGFSGKNATSTADTELDNIQLKRDAR</sequence>
<evidence type="ECO:0000313" key="1">
    <source>
        <dbReference type="EMBL" id="KAL1514401.1"/>
    </source>
</evidence>
<dbReference type="EMBL" id="JBDJPC010000002">
    <property type="protein sequence ID" value="KAL1514401.1"/>
    <property type="molecule type" value="Genomic_DNA"/>
</dbReference>
<keyword evidence="2" id="KW-1185">Reference proteome</keyword>
<evidence type="ECO:0000313" key="2">
    <source>
        <dbReference type="Proteomes" id="UP001566132"/>
    </source>
</evidence>
<accession>A0ABD1F9Y3</accession>
<comment type="caution">
    <text evidence="1">The sequence shown here is derived from an EMBL/GenBank/DDBJ whole genome shotgun (WGS) entry which is preliminary data.</text>
</comment>